<comment type="subcellular location">
    <subcellularLocation>
        <location evidence="1">Secreted</location>
    </subcellularLocation>
</comment>
<keyword evidence="8" id="KW-1015">Disulfide bond</keyword>
<dbReference type="GO" id="GO:0060326">
    <property type="term" value="P:cell chemotaxis"/>
    <property type="evidence" value="ECO:0007669"/>
    <property type="project" value="TreeGrafter"/>
</dbReference>
<evidence type="ECO:0000256" key="8">
    <source>
        <dbReference type="ARBA" id="ARBA00023157"/>
    </source>
</evidence>
<accession>A0A8U7M0T5</accession>
<dbReference type="Proteomes" id="UP000694553">
    <property type="component" value="Unassembled WGS sequence"/>
</dbReference>
<dbReference type="Ensembl" id="ENSCMUT00000032774.1">
    <property type="protein sequence ID" value="ENSCMUP00000032412.1"/>
    <property type="gene ID" value="ENSCMUG00000000836.2"/>
</dbReference>
<evidence type="ECO:0000256" key="3">
    <source>
        <dbReference type="ARBA" id="ARBA00022525"/>
    </source>
</evidence>
<protein>
    <submittedName>
        <fullName evidence="9">Uncharacterized protein</fullName>
    </submittedName>
</protein>
<proteinExistence type="inferred from homology"/>
<reference evidence="9" key="3">
    <citation type="submission" date="2025-09" db="UniProtKB">
        <authorList>
            <consortium name="Ensembl"/>
        </authorList>
    </citation>
    <scope>IDENTIFICATION</scope>
</reference>
<name>A0A8U7M0T5_CORMO</name>
<dbReference type="GO" id="GO:0005615">
    <property type="term" value="C:extracellular space"/>
    <property type="evidence" value="ECO:0007669"/>
    <property type="project" value="TreeGrafter"/>
</dbReference>
<evidence type="ECO:0000256" key="5">
    <source>
        <dbReference type="ARBA" id="ARBA00022729"/>
    </source>
</evidence>
<dbReference type="GO" id="GO:0031731">
    <property type="term" value="F:CCR6 chemokine receptor binding"/>
    <property type="evidence" value="ECO:0007669"/>
    <property type="project" value="TreeGrafter"/>
</dbReference>
<comment type="similarity">
    <text evidence="2">Belongs to the beta-defensin family.</text>
</comment>
<evidence type="ECO:0000256" key="7">
    <source>
        <dbReference type="ARBA" id="ARBA00023022"/>
    </source>
</evidence>
<evidence type="ECO:0000313" key="9">
    <source>
        <dbReference type="Ensembl" id="ENSCMUP00000032412.1"/>
    </source>
</evidence>
<keyword evidence="6" id="KW-0211">Defensin</keyword>
<dbReference type="GO" id="GO:0042056">
    <property type="term" value="F:chemoattractant activity"/>
    <property type="evidence" value="ECO:0007669"/>
    <property type="project" value="TreeGrafter"/>
</dbReference>
<dbReference type="SUPFAM" id="SSF57392">
    <property type="entry name" value="Defensin-like"/>
    <property type="match status" value="1"/>
</dbReference>
<evidence type="ECO:0000256" key="6">
    <source>
        <dbReference type="ARBA" id="ARBA00022940"/>
    </source>
</evidence>
<evidence type="ECO:0000313" key="10">
    <source>
        <dbReference type="Proteomes" id="UP000694553"/>
    </source>
</evidence>
<keyword evidence="4" id="KW-0929">Antimicrobial</keyword>
<evidence type="ECO:0000256" key="1">
    <source>
        <dbReference type="ARBA" id="ARBA00004613"/>
    </source>
</evidence>
<reference evidence="9" key="2">
    <citation type="submission" date="2025-08" db="UniProtKB">
        <authorList>
            <consortium name="Ensembl"/>
        </authorList>
    </citation>
    <scope>IDENTIFICATION</scope>
</reference>
<sequence>MRILYLLFPLFLLLVHSAAGSSLGPTNRKQCQKEKGYCSLLNCSFPYGIAGKCSRFYFCCKSPRGVIQALQRTCPRLQRVKHSLSLGSTEDMIQVCCICTHSEPGLPALR</sequence>
<keyword evidence="3" id="KW-0964">Secreted</keyword>
<dbReference type="AlphaFoldDB" id="A0A8U7M0T5"/>
<evidence type="ECO:0000256" key="4">
    <source>
        <dbReference type="ARBA" id="ARBA00022529"/>
    </source>
</evidence>
<evidence type="ECO:0000256" key="2">
    <source>
        <dbReference type="ARBA" id="ARBA00007371"/>
    </source>
</evidence>
<dbReference type="PANTHER" id="PTHR20515">
    <property type="entry name" value="BETA-DEFENSIN"/>
    <property type="match status" value="1"/>
</dbReference>
<keyword evidence="7" id="KW-0044">Antibiotic</keyword>
<keyword evidence="10" id="KW-1185">Reference proteome</keyword>
<organism evidence="9 10">
    <name type="scientific">Corvus moneduloides</name>
    <name type="common">New Caledonian crow</name>
    <dbReference type="NCBI Taxonomy" id="1196302"/>
    <lineage>
        <taxon>Eukaryota</taxon>
        <taxon>Metazoa</taxon>
        <taxon>Chordata</taxon>
        <taxon>Craniata</taxon>
        <taxon>Vertebrata</taxon>
        <taxon>Euteleostomi</taxon>
        <taxon>Archelosauria</taxon>
        <taxon>Archosauria</taxon>
        <taxon>Dinosauria</taxon>
        <taxon>Saurischia</taxon>
        <taxon>Theropoda</taxon>
        <taxon>Coelurosauria</taxon>
        <taxon>Aves</taxon>
        <taxon>Neognathae</taxon>
        <taxon>Neoaves</taxon>
        <taxon>Telluraves</taxon>
        <taxon>Australaves</taxon>
        <taxon>Passeriformes</taxon>
        <taxon>Corvoidea</taxon>
        <taxon>Corvidae</taxon>
        <taxon>Corvus</taxon>
    </lineage>
</organism>
<reference evidence="10" key="1">
    <citation type="submission" date="2019-10" db="EMBL/GenBank/DDBJ databases">
        <title>Corvus moneduloides (New Caledonian crow) genome, bCorMon1, primary haplotype.</title>
        <authorList>
            <person name="Rutz C."/>
            <person name="Fungtammasan C."/>
            <person name="Mountcastle J."/>
            <person name="Formenti G."/>
            <person name="Chow W."/>
            <person name="Howe K."/>
            <person name="Steele M.P."/>
            <person name="Fernandes J."/>
            <person name="Gilbert M.T.P."/>
            <person name="Fedrigo O."/>
            <person name="Jarvis E.D."/>
            <person name="Gemmell N."/>
        </authorList>
    </citation>
    <scope>NUCLEOTIDE SEQUENCE [LARGE SCALE GENOMIC DNA]</scope>
</reference>
<dbReference type="PANTHER" id="PTHR20515:SF20">
    <property type="entry name" value="GALLINACIN-1-RELATED"/>
    <property type="match status" value="1"/>
</dbReference>
<dbReference type="GO" id="GO:0042742">
    <property type="term" value="P:defense response to bacterium"/>
    <property type="evidence" value="ECO:0007669"/>
    <property type="project" value="UniProtKB-KW"/>
</dbReference>
<keyword evidence="5" id="KW-0732">Signal</keyword>